<reference evidence="2" key="1">
    <citation type="submission" date="2022-07" db="EMBL/GenBank/DDBJ databases">
        <title>Genome Sequence of Leucocoprinus birnbaumii.</title>
        <authorList>
            <person name="Buettner E."/>
        </authorList>
    </citation>
    <scope>NUCLEOTIDE SEQUENCE</scope>
    <source>
        <strain evidence="2">VT141</strain>
    </source>
</reference>
<comment type="caution">
    <text evidence="2">The sequence shown here is derived from an EMBL/GenBank/DDBJ whole genome shotgun (WGS) entry which is preliminary data.</text>
</comment>
<feature type="region of interest" description="Disordered" evidence="1">
    <location>
        <begin position="1"/>
        <end position="29"/>
    </location>
</feature>
<sequence>MELHELPRKRRGRSSDMDRPLHGKLDEQRSGAHWQNRVIYEARGLRKSDVVVIRKYNWMIKSLSFDRVGYRILDDLRKLLPDGTLLPNPKKLFFFGGSYEYLPTFMNLGRLTSFDIKLDTLDEHSAAQVNSLPSTFSLSSTSDSRYFGIGFRSIDFRYPCVRTPLDRWYCLRELKLGYATPEAVFYASHLRIEKFSGYRPVDHDRLASNPLPFPELQHFEIKDIALHFAHRLLPLPRYSALKGRVSRDASSRQYHRRSGRYHF</sequence>
<name>A0AAD5YU12_9AGAR</name>
<gene>
    <name evidence="2" type="ORF">NP233_g2226</name>
</gene>
<keyword evidence="3" id="KW-1185">Reference proteome</keyword>
<dbReference type="Proteomes" id="UP001213000">
    <property type="component" value="Unassembled WGS sequence"/>
</dbReference>
<evidence type="ECO:0000313" key="3">
    <source>
        <dbReference type="Proteomes" id="UP001213000"/>
    </source>
</evidence>
<evidence type="ECO:0000256" key="1">
    <source>
        <dbReference type="SAM" id="MobiDB-lite"/>
    </source>
</evidence>
<accession>A0AAD5YU12</accession>
<protein>
    <submittedName>
        <fullName evidence="2">Uncharacterized protein</fullName>
    </submittedName>
</protein>
<dbReference type="AlphaFoldDB" id="A0AAD5YU12"/>
<organism evidence="2 3">
    <name type="scientific">Leucocoprinus birnbaumii</name>
    <dbReference type="NCBI Taxonomy" id="56174"/>
    <lineage>
        <taxon>Eukaryota</taxon>
        <taxon>Fungi</taxon>
        <taxon>Dikarya</taxon>
        <taxon>Basidiomycota</taxon>
        <taxon>Agaricomycotina</taxon>
        <taxon>Agaricomycetes</taxon>
        <taxon>Agaricomycetidae</taxon>
        <taxon>Agaricales</taxon>
        <taxon>Agaricineae</taxon>
        <taxon>Agaricaceae</taxon>
        <taxon>Leucocoprinus</taxon>
    </lineage>
</organism>
<evidence type="ECO:0000313" key="2">
    <source>
        <dbReference type="EMBL" id="KAJ3573754.1"/>
    </source>
</evidence>
<feature type="compositionally biased region" description="Basic and acidic residues" evidence="1">
    <location>
        <begin position="13"/>
        <end position="29"/>
    </location>
</feature>
<dbReference type="EMBL" id="JANIEX010000092">
    <property type="protein sequence ID" value="KAJ3573754.1"/>
    <property type="molecule type" value="Genomic_DNA"/>
</dbReference>
<proteinExistence type="predicted"/>